<evidence type="ECO:0000259" key="1">
    <source>
        <dbReference type="Pfam" id="PF00144"/>
    </source>
</evidence>
<sequence length="399" mass="43504">MIRTPNANPILLTGLFTILLGLCVLLASAQQVPNERIVQVENNLTGKTLIGGEKPMNLQEQMRHYNIKALSIAVIKDYKVDFAKAYGMADSATQTKATINTLFQAASISKSFNALAIIKLFHDKKLDLYTDVNTYLKNWKFPYDSLSKGKKINTANLLSHTAGLSVHGFGGYQIDAPLPNTIQILNGTKPANSDPVRSQFAPGEKMQYSGGGTTITQQLLTDLTGKPYQDYLNQTILKSLDMNESTFAQPPLDNKKRHLATGYLADGSAIKGKHHVYPEQAAAGLWTNPSDLAKYIIETQLAYQGKSSKVLNQSDTRIRLTPYANSNGSALGVFIESPDSTAYFGHGGSNYGFQSAYYGSLEGGTALQLWLIRIMVPSSPKSSTASLKFTASKAFTKLK</sequence>
<accession>A0A9X3DHW4</accession>
<comment type="caution">
    <text evidence="2">The sequence shown here is derived from an EMBL/GenBank/DDBJ whole genome shotgun (WGS) entry which is preliminary data.</text>
</comment>
<dbReference type="PANTHER" id="PTHR46825">
    <property type="entry name" value="D-ALANYL-D-ALANINE-CARBOXYPEPTIDASE/ENDOPEPTIDASE AMPH"/>
    <property type="match status" value="1"/>
</dbReference>
<keyword evidence="3" id="KW-1185">Reference proteome</keyword>
<feature type="domain" description="Beta-lactamase-related" evidence="1">
    <location>
        <begin position="58"/>
        <end position="358"/>
    </location>
</feature>
<dbReference type="InterPro" id="IPR012338">
    <property type="entry name" value="Beta-lactam/transpept-like"/>
</dbReference>
<keyword evidence="2" id="KW-0378">Hydrolase</keyword>
<dbReference type="RefSeq" id="WP_157258801.1">
    <property type="nucleotide sequence ID" value="NZ_JAPJUH010000007.1"/>
</dbReference>
<evidence type="ECO:0000313" key="3">
    <source>
        <dbReference type="Proteomes" id="UP001142592"/>
    </source>
</evidence>
<evidence type="ECO:0000313" key="2">
    <source>
        <dbReference type="EMBL" id="MCX3267406.1"/>
    </source>
</evidence>
<dbReference type="Proteomes" id="UP001142592">
    <property type="component" value="Unassembled WGS sequence"/>
</dbReference>
<dbReference type="GO" id="GO:0016787">
    <property type="term" value="F:hydrolase activity"/>
    <property type="evidence" value="ECO:0007669"/>
    <property type="project" value="UniProtKB-KW"/>
</dbReference>
<dbReference type="InterPro" id="IPR001466">
    <property type="entry name" value="Beta-lactam-related"/>
</dbReference>
<organism evidence="2 3">
    <name type="scientific">Pedobacter agri</name>
    <dbReference type="NCBI Taxonomy" id="454586"/>
    <lineage>
        <taxon>Bacteria</taxon>
        <taxon>Pseudomonadati</taxon>
        <taxon>Bacteroidota</taxon>
        <taxon>Sphingobacteriia</taxon>
        <taxon>Sphingobacteriales</taxon>
        <taxon>Sphingobacteriaceae</taxon>
        <taxon>Pedobacter</taxon>
    </lineage>
</organism>
<dbReference type="PANTHER" id="PTHR46825:SF12">
    <property type="entry name" value="PENICILLIN-BINDING PROTEIN 4"/>
    <property type="match status" value="1"/>
</dbReference>
<reference evidence="2" key="1">
    <citation type="submission" date="2022-11" db="EMBL/GenBank/DDBJ databases">
        <authorList>
            <person name="Graham C."/>
            <person name="Newman J.D."/>
        </authorList>
    </citation>
    <scope>NUCLEOTIDE SEQUENCE</scope>
    <source>
        <strain evidence="2">DSM 19486</strain>
    </source>
</reference>
<proteinExistence type="predicted"/>
<name>A0A9X3DHW4_9SPHI</name>
<dbReference type="AlphaFoldDB" id="A0A9X3DHW4"/>
<dbReference type="SUPFAM" id="SSF56601">
    <property type="entry name" value="beta-lactamase/transpeptidase-like"/>
    <property type="match status" value="1"/>
</dbReference>
<dbReference type="Pfam" id="PF00144">
    <property type="entry name" value="Beta-lactamase"/>
    <property type="match status" value="1"/>
</dbReference>
<gene>
    <name evidence="2" type="ORF">OQZ29_21785</name>
</gene>
<dbReference type="Gene3D" id="3.40.710.10">
    <property type="entry name" value="DD-peptidase/beta-lactamase superfamily"/>
    <property type="match status" value="1"/>
</dbReference>
<protein>
    <submittedName>
        <fullName evidence="2">Serine hydrolase</fullName>
    </submittedName>
</protein>
<dbReference type="EMBL" id="JAPJUH010000007">
    <property type="protein sequence ID" value="MCX3267406.1"/>
    <property type="molecule type" value="Genomic_DNA"/>
</dbReference>
<dbReference type="InterPro" id="IPR050491">
    <property type="entry name" value="AmpC-like"/>
</dbReference>